<accession>A0A8S3T2J9</accession>
<reference evidence="2" key="1">
    <citation type="submission" date="2021-03" db="EMBL/GenBank/DDBJ databases">
        <authorList>
            <person name="Bekaert M."/>
        </authorList>
    </citation>
    <scope>NUCLEOTIDE SEQUENCE</scope>
</reference>
<dbReference type="OrthoDB" id="6111886at2759"/>
<keyword evidence="3" id="KW-1185">Reference proteome</keyword>
<keyword evidence="1" id="KW-0812">Transmembrane</keyword>
<dbReference type="AlphaFoldDB" id="A0A8S3T2J9"/>
<comment type="caution">
    <text evidence="2">The sequence shown here is derived from an EMBL/GenBank/DDBJ whole genome shotgun (WGS) entry which is preliminary data.</text>
</comment>
<feature type="transmembrane region" description="Helical" evidence="1">
    <location>
        <begin position="162"/>
        <end position="182"/>
    </location>
</feature>
<proteinExistence type="predicted"/>
<dbReference type="Proteomes" id="UP000683360">
    <property type="component" value="Unassembled WGS sequence"/>
</dbReference>
<evidence type="ECO:0000256" key="1">
    <source>
        <dbReference type="SAM" id="Phobius"/>
    </source>
</evidence>
<gene>
    <name evidence="2" type="ORF">MEDL_41122</name>
</gene>
<sequence length="633" mass="72421">MGLKPEFVGCVLPNNSHVSQVEWTCDNVFRSLNVSVYTTCMPRCSKDSMILVNPGAQSYRCGENKTWDNQPTSVYCQDKIEECVLPNKSHVSHVEWTCDNVFASLNVSVTINTTCMPRCSKDSMVLVNPVALSYRCGENKTWNNQPEFVNCLDKTEDVTQSWVYMVIVIIPSSFIIAIILLITCMQRLWHHFCLQLKNKFCSSSENCSSIGMEMLPISIESKVNGQTNGYMICETQLSKNISDACSTRIDTISYENKGSASVTNIDEEEERHYIPDCLTIDQMNPWVARLEKDITKETRLTLTSTQLPLMSNNDDPKPKLPSFVKVSGIKERYRDGKIYYSVIRGSEIVIVSQIVETDSDFIIDREYDEHKLNYYKIRSASKNNEGVYNWELKDNNKQGKLTGSFNITICDKIRPDPVGGSNMSLSFISLDIDSMDTVEKKVMNDGCPDSPSLQCLPEINSPSSSIRLNRLESSERYHAISDNSCNGAKKFKGQDEITEIKIESIMEKCNRCNQQLKSALDDFTSSKYLNNMCHMLDPNTKYDSQCWIGFVKFYGIIEGYIIDNIKYHKKGNPEDGHMMYILHQYLPPHDFRIGHLVYYFSQEDSRREDVLLEIKKFHKNCSFCDMFINTTKC</sequence>
<dbReference type="EMBL" id="CAJPWZ010001989">
    <property type="protein sequence ID" value="CAG2228120.1"/>
    <property type="molecule type" value="Genomic_DNA"/>
</dbReference>
<evidence type="ECO:0000313" key="3">
    <source>
        <dbReference type="Proteomes" id="UP000683360"/>
    </source>
</evidence>
<protein>
    <submittedName>
        <fullName evidence="2">Uncharacterized protein</fullName>
    </submittedName>
</protein>
<organism evidence="2 3">
    <name type="scientific">Mytilus edulis</name>
    <name type="common">Blue mussel</name>
    <dbReference type="NCBI Taxonomy" id="6550"/>
    <lineage>
        <taxon>Eukaryota</taxon>
        <taxon>Metazoa</taxon>
        <taxon>Spiralia</taxon>
        <taxon>Lophotrochozoa</taxon>
        <taxon>Mollusca</taxon>
        <taxon>Bivalvia</taxon>
        <taxon>Autobranchia</taxon>
        <taxon>Pteriomorphia</taxon>
        <taxon>Mytilida</taxon>
        <taxon>Mytiloidea</taxon>
        <taxon>Mytilidae</taxon>
        <taxon>Mytilinae</taxon>
        <taxon>Mytilus</taxon>
    </lineage>
</organism>
<name>A0A8S3T2J9_MYTED</name>
<evidence type="ECO:0000313" key="2">
    <source>
        <dbReference type="EMBL" id="CAG2228120.1"/>
    </source>
</evidence>
<keyword evidence="1" id="KW-1133">Transmembrane helix</keyword>
<keyword evidence="1" id="KW-0472">Membrane</keyword>